<dbReference type="InterPro" id="IPR022684">
    <property type="entry name" value="Calpain_cysteine_protease"/>
</dbReference>
<dbReference type="PRINTS" id="PR00704">
    <property type="entry name" value="CALPAIN"/>
</dbReference>
<evidence type="ECO:0000313" key="4">
    <source>
        <dbReference type="Ensembl" id="ENSPMGP00000006582.1"/>
    </source>
</evidence>
<dbReference type="Proteomes" id="UP000261520">
    <property type="component" value="Unplaced"/>
</dbReference>
<protein>
    <recommendedName>
        <fullName evidence="3">Calpain catalytic domain-containing protein</fullName>
    </recommendedName>
</protein>
<dbReference type="InterPro" id="IPR001300">
    <property type="entry name" value="Peptidase_C2_calpain_cat"/>
</dbReference>
<evidence type="ECO:0000313" key="5">
    <source>
        <dbReference type="Proteomes" id="UP000261520"/>
    </source>
</evidence>
<dbReference type="PROSITE" id="PS50203">
    <property type="entry name" value="CALPAIN_CAT"/>
    <property type="match status" value="1"/>
</dbReference>
<evidence type="ECO:0000256" key="1">
    <source>
        <dbReference type="ARBA" id="ARBA00007623"/>
    </source>
</evidence>
<name>A0A3B3ZPI3_9GOBI</name>
<comment type="similarity">
    <text evidence="1">Belongs to the peptidase C2 family.</text>
</comment>
<comment type="caution">
    <text evidence="2">Lacks conserved residue(s) required for the propagation of feature annotation.</text>
</comment>
<keyword evidence="5" id="KW-1185">Reference proteome</keyword>
<feature type="domain" description="Calpain catalytic" evidence="3">
    <location>
        <begin position="34"/>
        <end position="68"/>
    </location>
</feature>
<dbReference type="SUPFAM" id="SSF54001">
    <property type="entry name" value="Cysteine proteinases"/>
    <property type="match status" value="1"/>
</dbReference>
<dbReference type="STRING" id="409849.ENSPMGP00000006582"/>
<dbReference type="GO" id="GO:0006508">
    <property type="term" value="P:proteolysis"/>
    <property type="evidence" value="ECO:0007669"/>
    <property type="project" value="InterPro"/>
</dbReference>
<organism evidence="4 5">
    <name type="scientific">Periophthalmus magnuspinnatus</name>
    <dbReference type="NCBI Taxonomy" id="409849"/>
    <lineage>
        <taxon>Eukaryota</taxon>
        <taxon>Metazoa</taxon>
        <taxon>Chordata</taxon>
        <taxon>Craniata</taxon>
        <taxon>Vertebrata</taxon>
        <taxon>Euteleostomi</taxon>
        <taxon>Actinopterygii</taxon>
        <taxon>Neopterygii</taxon>
        <taxon>Teleostei</taxon>
        <taxon>Neoteleostei</taxon>
        <taxon>Acanthomorphata</taxon>
        <taxon>Gobiaria</taxon>
        <taxon>Gobiiformes</taxon>
        <taxon>Gobioidei</taxon>
        <taxon>Gobiidae</taxon>
        <taxon>Oxudercinae</taxon>
        <taxon>Periophthalmus</taxon>
    </lineage>
</organism>
<reference evidence="4" key="1">
    <citation type="submission" date="2025-08" db="UniProtKB">
        <authorList>
            <consortium name="Ensembl"/>
        </authorList>
    </citation>
    <scope>IDENTIFICATION</scope>
</reference>
<dbReference type="Ensembl" id="ENSPMGT00000007000.1">
    <property type="protein sequence ID" value="ENSPMGP00000006582.1"/>
    <property type="gene ID" value="ENSPMGG00000005519.1"/>
</dbReference>
<accession>A0A3B3ZPI3</accession>
<dbReference type="AlphaFoldDB" id="A0A3B3ZPI3"/>
<sequence>MFEARSGLIQAIVTQSDGKSFEDLRSECLQRGVLFEDPDFPAEDKSLFFSENVPVNFEWKRPKVQNQD</sequence>
<proteinExistence type="inferred from homology"/>
<evidence type="ECO:0000256" key="2">
    <source>
        <dbReference type="PROSITE-ProRule" id="PRU00239"/>
    </source>
</evidence>
<dbReference type="GO" id="GO:0004198">
    <property type="term" value="F:calcium-dependent cysteine-type endopeptidase activity"/>
    <property type="evidence" value="ECO:0007669"/>
    <property type="project" value="InterPro"/>
</dbReference>
<dbReference type="InterPro" id="IPR038765">
    <property type="entry name" value="Papain-like_cys_pep_sf"/>
</dbReference>
<reference evidence="4" key="2">
    <citation type="submission" date="2025-09" db="UniProtKB">
        <authorList>
            <consortium name="Ensembl"/>
        </authorList>
    </citation>
    <scope>IDENTIFICATION</scope>
</reference>
<evidence type="ECO:0000259" key="3">
    <source>
        <dbReference type="PROSITE" id="PS50203"/>
    </source>
</evidence>